<name>A0AAN4YXK0_9BILA</name>
<proteinExistence type="predicted"/>
<dbReference type="AlphaFoldDB" id="A0AAN4YXK0"/>
<comment type="caution">
    <text evidence="1">The sequence shown here is derived from an EMBL/GenBank/DDBJ whole genome shotgun (WGS) entry which is preliminary data.</text>
</comment>
<reference evidence="2" key="1">
    <citation type="submission" date="2022-10" db="EMBL/GenBank/DDBJ databases">
        <title>Genome assembly of Pristionchus species.</title>
        <authorList>
            <person name="Yoshida K."/>
            <person name="Sommer R.J."/>
        </authorList>
    </citation>
    <scope>NUCLEOTIDE SEQUENCE [LARGE SCALE GENOMIC DNA]</scope>
    <source>
        <strain evidence="2">RS5460</strain>
    </source>
</reference>
<protein>
    <submittedName>
        <fullName evidence="1">Uncharacterized protein</fullName>
    </submittedName>
</protein>
<evidence type="ECO:0000313" key="1">
    <source>
        <dbReference type="EMBL" id="GMR30323.1"/>
    </source>
</evidence>
<organism evidence="1 2">
    <name type="scientific">Pristionchus mayeri</name>
    <dbReference type="NCBI Taxonomy" id="1317129"/>
    <lineage>
        <taxon>Eukaryota</taxon>
        <taxon>Metazoa</taxon>
        <taxon>Ecdysozoa</taxon>
        <taxon>Nematoda</taxon>
        <taxon>Chromadorea</taxon>
        <taxon>Rhabditida</taxon>
        <taxon>Rhabditina</taxon>
        <taxon>Diplogasteromorpha</taxon>
        <taxon>Diplogasteroidea</taxon>
        <taxon>Neodiplogasteridae</taxon>
        <taxon>Pristionchus</taxon>
    </lineage>
</organism>
<dbReference type="Proteomes" id="UP001328107">
    <property type="component" value="Unassembled WGS sequence"/>
</dbReference>
<feature type="non-terminal residue" evidence="1">
    <location>
        <position position="1"/>
    </location>
</feature>
<evidence type="ECO:0000313" key="2">
    <source>
        <dbReference type="Proteomes" id="UP001328107"/>
    </source>
</evidence>
<sequence length="79" mass="8996">LVDVVEDQSSHQDASTGSFKYSGINTMNKKTLNDSVLEIDQPKDWDLLPWPPLERLFSHLRTDGDCIDLSNLARARPHF</sequence>
<accession>A0AAN4YXK0</accession>
<gene>
    <name evidence="1" type="ORF">PMAYCL1PPCAC_00518</name>
</gene>
<dbReference type="EMBL" id="BTRK01000001">
    <property type="protein sequence ID" value="GMR30323.1"/>
    <property type="molecule type" value="Genomic_DNA"/>
</dbReference>
<keyword evidence="2" id="KW-1185">Reference proteome</keyword>